<feature type="domain" description="S5 DRBM" evidence="10">
    <location>
        <begin position="11"/>
        <end position="74"/>
    </location>
</feature>
<dbReference type="GO" id="GO:0005737">
    <property type="term" value="C:cytoplasm"/>
    <property type="evidence" value="ECO:0007669"/>
    <property type="project" value="UniProtKB-ARBA"/>
</dbReference>
<comment type="subunit">
    <text evidence="8">Part of the 30S ribosomal subunit. Contacts proteins S4 and S8.</text>
</comment>
<evidence type="ECO:0000313" key="11">
    <source>
        <dbReference type="EMBL" id="APS00418.1"/>
    </source>
</evidence>
<dbReference type="PANTHER" id="PTHR48277">
    <property type="entry name" value="MITOCHONDRIAL RIBOSOMAL PROTEIN S5"/>
    <property type="match status" value="1"/>
</dbReference>
<dbReference type="InterPro" id="IPR020568">
    <property type="entry name" value="Ribosomal_Su5_D2-typ_SF"/>
</dbReference>
<dbReference type="PROSITE" id="PS50881">
    <property type="entry name" value="S5_DSRBD"/>
    <property type="match status" value="1"/>
</dbReference>
<dbReference type="InterPro" id="IPR005324">
    <property type="entry name" value="Ribosomal_uS5_C"/>
</dbReference>
<dbReference type="GO" id="GO:0042254">
    <property type="term" value="P:ribosome biogenesis"/>
    <property type="evidence" value="ECO:0007669"/>
    <property type="project" value="UniProtKB-ARBA"/>
</dbReference>
<keyword evidence="3 8" id="KW-0699">rRNA-binding</keyword>
<dbReference type="GO" id="GO:0006412">
    <property type="term" value="P:translation"/>
    <property type="evidence" value="ECO:0007669"/>
    <property type="project" value="UniProtKB-UniRule"/>
</dbReference>
<evidence type="ECO:0000256" key="4">
    <source>
        <dbReference type="ARBA" id="ARBA00022884"/>
    </source>
</evidence>
<keyword evidence="4 8" id="KW-0694">RNA-binding</keyword>
<dbReference type="Gene3D" id="3.30.230.10">
    <property type="match status" value="1"/>
</dbReference>
<dbReference type="OrthoDB" id="9809045at2"/>
<evidence type="ECO:0000256" key="9">
    <source>
        <dbReference type="RuleBase" id="RU003823"/>
    </source>
</evidence>
<dbReference type="InterPro" id="IPR018192">
    <property type="entry name" value="Ribosomal_uS5_N_CS"/>
</dbReference>
<gene>
    <name evidence="8" type="primary">rpsE</name>
    <name evidence="11" type="ORF">BCY86_06790</name>
</gene>
<evidence type="ECO:0000256" key="5">
    <source>
        <dbReference type="ARBA" id="ARBA00022980"/>
    </source>
</evidence>
<dbReference type="InterPro" id="IPR000851">
    <property type="entry name" value="Ribosomal_uS5"/>
</dbReference>
<evidence type="ECO:0000256" key="1">
    <source>
        <dbReference type="ARBA" id="ARBA00003093"/>
    </source>
</evidence>
<keyword evidence="5 8" id="KW-0689">Ribosomal protein</keyword>
<protein>
    <recommendedName>
        <fullName evidence="7 8">Small ribosomal subunit protein uS5</fullName>
    </recommendedName>
</protein>
<dbReference type="FunFam" id="3.30.230.10:FF:000002">
    <property type="entry name" value="30S ribosomal protein S5"/>
    <property type="match status" value="1"/>
</dbReference>
<dbReference type="SUPFAM" id="SSF54768">
    <property type="entry name" value="dsRNA-binding domain-like"/>
    <property type="match status" value="1"/>
</dbReference>
<evidence type="ECO:0000256" key="2">
    <source>
        <dbReference type="ARBA" id="ARBA00008945"/>
    </source>
</evidence>
<evidence type="ECO:0000256" key="8">
    <source>
        <dbReference type="HAMAP-Rule" id="MF_01307"/>
    </source>
</evidence>
<dbReference type="GO" id="GO:0015935">
    <property type="term" value="C:small ribosomal subunit"/>
    <property type="evidence" value="ECO:0007669"/>
    <property type="project" value="InterPro"/>
</dbReference>
<dbReference type="PANTHER" id="PTHR48277:SF1">
    <property type="entry name" value="MITOCHONDRIAL RIBOSOMAL PROTEIN S5"/>
    <property type="match status" value="1"/>
</dbReference>
<comment type="similarity">
    <text evidence="2 8 9">Belongs to the universal ribosomal protein uS5 family.</text>
</comment>
<dbReference type="NCBIfam" id="TIGR01021">
    <property type="entry name" value="rpsE_bact"/>
    <property type="match status" value="1"/>
</dbReference>
<dbReference type="Proteomes" id="UP000185544">
    <property type="component" value="Chromosome"/>
</dbReference>
<dbReference type="Gene3D" id="3.30.160.20">
    <property type="match status" value="1"/>
</dbReference>
<comment type="domain">
    <text evidence="8">The N-terminal domain interacts with the head of the 30S subunit; the C-terminal domain interacts with the body and contacts protein S4. The interaction surface between S4 and S5 is involved in control of translational fidelity.</text>
</comment>
<name>A0A1L6MYD3_9BACT</name>
<comment type="function">
    <text evidence="1 8">Located at the back of the 30S subunit body where it stabilizes the conformation of the head with respect to the body.</text>
</comment>
<evidence type="ECO:0000256" key="3">
    <source>
        <dbReference type="ARBA" id="ARBA00022730"/>
    </source>
</evidence>
<dbReference type="Pfam" id="PF03719">
    <property type="entry name" value="Ribosomal_S5_C"/>
    <property type="match status" value="1"/>
</dbReference>
<reference evidence="11 12" key="1">
    <citation type="submission" date="2016-08" db="EMBL/GenBank/DDBJ databases">
        <title>Identification and validation of antigenic proteins from Pajaroellobacter abortibovis using de-novo genome sequence assembly and reverse vaccinology.</title>
        <authorList>
            <person name="Welly B.T."/>
            <person name="Miller M.R."/>
            <person name="Stott J.L."/>
            <person name="Blanchard M.T."/>
            <person name="Islas-Trejo A.D."/>
            <person name="O'Rourke S.M."/>
            <person name="Young A.E."/>
            <person name="Medrano J.F."/>
            <person name="Van Eenennaam A.L."/>
        </authorList>
    </citation>
    <scope>NUCLEOTIDE SEQUENCE [LARGE SCALE GENOMIC DNA]</scope>
    <source>
        <strain evidence="11 12">BTF92-0548A/99-0131</strain>
    </source>
</reference>
<dbReference type="AlphaFoldDB" id="A0A1L6MYD3"/>
<proteinExistence type="inferred from homology"/>
<dbReference type="SUPFAM" id="SSF54211">
    <property type="entry name" value="Ribosomal protein S5 domain 2-like"/>
    <property type="match status" value="1"/>
</dbReference>
<accession>A0A1L6MYD3</accession>
<dbReference type="Pfam" id="PF00333">
    <property type="entry name" value="Ribosomal_S5"/>
    <property type="match status" value="1"/>
</dbReference>
<keyword evidence="6 8" id="KW-0687">Ribonucleoprotein</keyword>
<dbReference type="HAMAP" id="MF_01307_B">
    <property type="entry name" value="Ribosomal_uS5_B"/>
    <property type="match status" value="1"/>
</dbReference>
<comment type="function">
    <text evidence="8">With S4 and S12 plays an important role in translational accuracy.</text>
</comment>
<organism evidence="11 12">
    <name type="scientific">Pajaroellobacter abortibovis</name>
    <dbReference type="NCBI Taxonomy" id="1882918"/>
    <lineage>
        <taxon>Bacteria</taxon>
        <taxon>Pseudomonadati</taxon>
        <taxon>Myxococcota</taxon>
        <taxon>Polyangia</taxon>
        <taxon>Polyangiales</taxon>
        <taxon>Polyangiaceae</taxon>
    </lineage>
</organism>
<dbReference type="InterPro" id="IPR005712">
    <property type="entry name" value="Ribosomal_uS5_bac-type"/>
</dbReference>
<dbReference type="InterPro" id="IPR014721">
    <property type="entry name" value="Ribsml_uS5_D2-typ_fold_subgr"/>
</dbReference>
<dbReference type="EMBL" id="CP016908">
    <property type="protein sequence ID" value="APS00418.1"/>
    <property type="molecule type" value="Genomic_DNA"/>
</dbReference>
<evidence type="ECO:0000313" key="12">
    <source>
        <dbReference type="Proteomes" id="UP000185544"/>
    </source>
</evidence>
<evidence type="ECO:0000256" key="7">
    <source>
        <dbReference type="ARBA" id="ARBA00035255"/>
    </source>
</evidence>
<evidence type="ECO:0000256" key="6">
    <source>
        <dbReference type="ARBA" id="ARBA00023274"/>
    </source>
</evidence>
<dbReference type="PROSITE" id="PS00585">
    <property type="entry name" value="RIBOSOMAL_S5"/>
    <property type="match status" value="1"/>
</dbReference>
<dbReference type="GO" id="GO:0019843">
    <property type="term" value="F:rRNA binding"/>
    <property type="evidence" value="ECO:0007669"/>
    <property type="project" value="UniProtKB-UniRule"/>
</dbReference>
<evidence type="ECO:0000259" key="10">
    <source>
        <dbReference type="PROSITE" id="PS50881"/>
    </source>
</evidence>
<keyword evidence="12" id="KW-1185">Reference proteome</keyword>
<dbReference type="STRING" id="1882918.BCY86_06790"/>
<dbReference type="KEGG" id="pabo:BCY86_06790"/>
<sequence length="185" mass="20125">MSLEQIEEERLKERVIHINRVAKVVKGGRRFSFSALLVVGDEAGHVGVGLGKANEVPEAIRKGGDRARKNMCKISLNGVTIPHEIKGHFGSARVYLKPASPGTGVIASGPIRAIMESVGIYDILTKCFGKSKNPHNVVRAVIGALKNLQTVQEIADKRQKQVSEIIFEDEGTYKKQKTLLVGSSL</sequence>
<dbReference type="GO" id="GO:0003735">
    <property type="term" value="F:structural constituent of ribosome"/>
    <property type="evidence" value="ECO:0007669"/>
    <property type="project" value="UniProtKB-UniRule"/>
</dbReference>
<dbReference type="InterPro" id="IPR013810">
    <property type="entry name" value="Ribosomal_uS5_N"/>
</dbReference>
<dbReference type="FunFam" id="3.30.160.20:FF:000001">
    <property type="entry name" value="30S ribosomal protein S5"/>
    <property type="match status" value="1"/>
</dbReference>
<dbReference type="RefSeq" id="WP_075277084.1">
    <property type="nucleotide sequence ID" value="NZ_CP016908.1"/>
</dbReference>